<dbReference type="KEGG" id="apuu:APUU_40852A"/>
<reference evidence="4" key="2">
    <citation type="submission" date="2021-02" db="EMBL/GenBank/DDBJ databases">
        <title>Aspergillus puulaauensis MK2 genome sequence.</title>
        <authorList>
            <person name="Futagami T."/>
            <person name="Mori K."/>
            <person name="Kadooka C."/>
            <person name="Tanaka T."/>
        </authorList>
    </citation>
    <scope>NUCLEOTIDE SEQUENCE</scope>
    <source>
        <strain evidence="4">MK2</strain>
    </source>
</reference>
<evidence type="ECO:0000256" key="2">
    <source>
        <dbReference type="SAM" id="Phobius"/>
    </source>
</evidence>
<evidence type="ECO:0000256" key="3">
    <source>
        <dbReference type="SAM" id="SignalP"/>
    </source>
</evidence>
<evidence type="ECO:0000256" key="1">
    <source>
        <dbReference type="SAM" id="MobiDB-lite"/>
    </source>
</evidence>
<evidence type="ECO:0000313" key="4">
    <source>
        <dbReference type="EMBL" id="BCS24408.1"/>
    </source>
</evidence>
<reference evidence="4" key="1">
    <citation type="submission" date="2021-01" db="EMBL/GenBank/DDBJ databases">
        <authorList>
            <consortium name="Aspergillus puulaauensis MK2 genome sequencing consortium"/>
            <person name="Kazuki M."/>
            <person name="Futagami T."/>
        </authorList>
    </citation>
    <scope>NUCLEOTIDE SEQUENCE</scope>
    <source>
        <strain evidence="4">MK2</strain>
    </source>
</reference>
<accession>A0A7R7XP58</accession>
<evidence type="ECO:0000313" key="5">
    <source>
        <dbReference type="Proteomes" id="UP000654913"/>
    </source>
</evidence>
<dbReference type="EMBL" id="AP024446">
    <property type="protein sequence ID" value="BCS24408.1"/>
    <property type="molecule type" value="Genomic_DNA"/>
</dbReference>
<keyword evidence="2" id="KW-0812">Transmembrane</keyword>
<dbReference type="RefSeq" id="XP_041556602.1">
    <property type="nucleotide sequence ID" value="XM_041703970.1"/>
</dbReference>
<dbReference type="Proteomes" id="UP000654913">
    <property type="component" value="Chromosome 4"/>
</dbReference>
<proteinExistence type="predicted"/>
<feature type="region of interest" description="Disordered" evidence="1">
    <location>
        <begin position="413"/>
        <end position="444"/>
    </location>
</feature>
<keyword evidence="3" id="KW-0732">Signal</keyword>
<sequence length="444" mass="46967">MNPLRILLPIILVAVGLPLGILAQECHTTESGSSQNSGNNALTVNSQDDLKSFSDGCTTLVGDILISSTYRGRFVLDGVANVTGQISMGSSNYSKRVTSFRLPDAKSIGSVVLHAVPDVQLPKVQRADRVTLTTSSSKSTADLGNLVNAGSVHIQGPWKSVDLRSLANVTSSLYLCSKAGCQIRLPDGSPTIDVDLPALESARYISVNGSLSNFSIPQLHTVGVENQTTGHKSGLGLHLYGSDSLKVNLTTLHTLYGHLNVSGEVSWLNISPVANTNAPIYIETGADSEIYSTLQEGSTIDVHGNVKLVDLPYIKNVDRINITSNYNPPCTPALHDLFDSKAKSKSDIPSFCGGPSTRKPGTTVPNWPDPYSSKHKSRLSGGAIAGIVVGCVCGVALLAGAVFWWLKKKNKIGAGAKAGDPTDSSVGDATPPYREEQPIPLVKR</sequence>
<keyword evidence="2" id="KW-0472">Membrane</keyword>
<dbReference type="OrthoDB" id="4475228at2759"/>
<feature type="signal peptide" evidence="3">
    <location>
        <begin position="1"/>
        <end position="23"/>
    </location>
</feature>
<dbReference type="GeneID" id="64974413"/>
<organism evidence="4 5">
    <name type="scientific">Aspergillus puulaauensis</name>
    <dbReference type="NCBI Taxonomy" id="1220207"/>
    <lineage>
        <taxon>Eukaryota</taxon>
        <taxon>Fungi</taxon>
        <taxon>Dikarya</taxon>
        <taxon>Ascomycota</taxon>
        <taxon>Pezizomycotina</taxon>
        <taxon>Eurotiomycetes</taxon>
        <taxon>Eurotiomycetidae</taxon>
        <taxon>Eurotiales</taxon>
        <taxon>Aspergillaceae</taxon>
        <taxon>Aspergillus</taxon>
    </lineage>
</organism>
<feature type="chain" id="PRO_5031292868" evidence="3">
    <location>
        <begin position="24"/>
        <end position="444"/>
    </location>
</feature>
<feature type="transmembrane region" description="Helical" evidence="2">
    <location>
        <begin position="383"/>
        <end position="406"/>
    </location>
</feature>
<protein>
    <submittedName>
        <fullName evidence="4">Uncharacterized protein</fullName>
    </submittedName>
</protein>
<keyword evidence="5" id="KW-1185">Reference proteome</keyword>
<name>A0A7R7XP58_9EURO</name>
<gene>
    <name evidence="4" type="ORF">APUU_40852A</name>
</gene>
<keyword evidence="2" id="KW-1133">Transmembrane helix</keyword>
<dbReference type="AlphaFoldDB" id="A0A7R7XP58"/>